<evidence type="ECO:0000256" key="5">
    <source>
        <dbReference type="ARBA" id="ARBA00023163"/>
    </source>
</evidence>
<accession>A0A7V4U287</accession>
<dbReference type="PANTHER" id="PTHR43133:SF8">
    <property type="entry name" value="RNA POLYMERASE SIGMA FACTOR HI_1459-RELATED"/>
    <property type="match status" value="1"/>
</dbReference>
<comment type="caution">
    <text evidence="8">The sequence shown here is derived from an EMBL/GenBank/DDBJ whole genome shotgun (WGS) entry which is preliminary data.</text>
</comment>
<dbReference type="InterPro" id="IPR013324">
    <property type="entry name" value="RNA_pol_sigma_r3/r4-like"/>
</dbReference>
<dbReference type="InterPro" id="IPR007627">
    <property type="entry name" value="RNA_pol_sigma70_r2"/>
</dbReference>
<dbReference type="Gene3D" id="1.10.10.10">
    <property type="entry name" value="Winged helix-like DNA-binding domain superfamily/Winged helix DNA-binding domain"/>
    <property type="match status" value="1"/>
</dbReference>
<dbReference type="SUPFAM" id="SSF88659">
    <property type="entry name" value="Sigma3 and sigma4 domains of RNA polymerase sigma factors"/>
    <property type="match status" value="1"/>
</dbReference>
<proteinExistence type="inferred from homology"/>
<comment type="similarity">
    <text evidence="1">Belongs to the sigma-70 factor family. ECF subfamily.</text>
</comment>
<dbReference type="InterPro" id="IPR014284">
    <property type="entry name" value="RNA_pol_sigma-70_dom"/>
</dbReference>
<dbReference type="EMBL" id="DRQG01000106">
    <property type="protein sequence ID" value="HGY56293.1"/>
    <property type="molecule type" value="Genomic_DNA"/>
</dbReference>
<dbReference type="Pfam" id="PF04542">
    <property type="entry name" value="Sigma70_r2"/>
    <property type="match status" value="1"/>
</dbReference>
<reference evidence="8" key="1">
    <citation type="journal article" date="2020" name="mSystems">
        <title>Genome- and Community-Level Interaction Insights into Carbon Utilization and Element Cycling Functions of Hydrothermarchaeota in Hydrothermal Sediment.</title>
        <authorList>
            <person name="Zhou Z."/>
            <person name="Liu Y."/>
            <person name="Xu W."/>
            <person name="Pan J."/>
            <person name="Luo Z.H."/>
            <person name="Li M."/>
        </authorList>
    </citation>
    <scope>NUCLEOTIDE SEQUENCE [LARGE SCALE GENOMIC DNA]</scope>
    <source>
        <strain evidence="8">HyVt-577</strain>
    </source>
</reference>
<dbReference type="InterPro" id="IPR039425">
    <property type="entry name" value="RNA_pol_sigma-70-like"/>
</dbReference>
<dbReference type="CDD" id="cd06171">
    <property type="entry name" value="Sigma70_r4"/>
    <property type="match status" value="1"/>
</dbReference>
<keyword evidence="2" id="KW-0805">Transcription regulation</keyword>
<organism evidence="8">
    <name type="scientific">Caldithrix abyssi</name>
    <dbReference type="NCBI Taxonomy" id="187145"/>
    <lineage>
        <taxon>Bacteria</taxon>
        <taxon>Pseudomonadati</taxon>
        <taxon>Calditrichota</taxon>
        <taxon>Calditrichia</taxon>
        <taxon>Calditrichales</taxon>
        <taxon>Calditrichaceae</taxon>
        <taxon>Caldithrix</taxon>
    </lineage>
</organism>
<dbReference type="AlphaFoldDB" id="A0A7V4U287"/>
<evidence type="ECO:0000259" key="6">
    <source>
        <dbReference type="Pfam" id="PF04542"/>
    </source>
</evidence>
<evidence type="ECO:0000256" key="2">
    <source>
        <dbReference type="ARBA" id="ARBA00023015"/>
    </source>
</evidence>
<gene>
    <name evidence="8" type="ORF">ENK44_11350</name>
</gene>
<dbReference type="GO" id="GO:0003677">
    <property type="term" value="F:DNA binding"/>
    <property type="evidence" value="ECO:0007669"/>
    <property type="project" value="UniProtKB-KW"/>
</dbReference>
<keyword evidence="3" id="KW-0731">Sigma factor</keyword>
<feature type="domain" description="RNA polymerase sigma-70 region 2" evidence="6">
    <location>
        <begin position="33"/>
        <end position="99"/>
    </location>
</feature>
<dbReference type="SUPFAM" id="SSF88946">
    <property type="entry name" value="Sigma2 domain of RNA polymerase sigma factors"/>
    <property type="match status" value="1"/>
</dbReference>
<dbReference type="Proteomes" id="UP000885779">
    <property type="component" value="Unassembled WGS sequence"/>
</dbReference>
<dbReference type="GO" id="GO:0016987">
    <property type="term" value="F:sigma factor activity"/>
    <property type="evidence" value="ECO:0007669"/>
    <property type="project" value="UniProtKB-KW"/>
</dbReference>
<evidence type="ECO:0000256" key="1">
    <source>
        <dbReference type="ARBA" id="ARBA00010641"/>
    </source>
</evidence>
<dbReference type="InterPro" id="IPR036388">
    <property type="entry name" value="WH-like_DNA-bd_sf"/>
</dbReference>
<keyword evidence="5" id="KW-0804">Transcription</keyword>
<dbReference type="PANTHER" id="PTHR43133">
    <property type="entry name" value="RNA POLYMERASE ECF-TYPE SIGMA FACTO"/>
    <property type="match status" value="1"/>
</dbReference>
<sequence>MVKKVKMSITKFSNEKDAILACQSGQIEAYRYLVEKYKTRAYHTALMFTKNRDDALDLSQEAFVHAYRAIDRFDPQKNFYTWFYRILKNLCINYVNHKRNTRKVKEQIGRDKVTDFTGNSADNPEQIFEQNERSQLLWNALNALKDNDREIIILKDFDGMSYAEIADTLGIPAGSVMSRLYYARQRLLRKLEKIDEVF</sequence>
<feature type="domain" description="RNA polymerase sigma factor 70 region 4 type 2" evidence="7">
    <location>
        <begin position="135"/>
        <end position="187"/>
    </location>
</feature>
<dbReference type="InterPro" id="IPR013325">
    <property type="entry name" value="RNA_pol_sigma_r2"/>
</dbReference>
<dbReference type="InterPro" id="IPR013249">
    <property type="entry name" value="RNA_pol_sigma70_r4_t2"/>
</dbReference>
<keyword evidence="4" id="KW-0238">DNA-binding</keyword>
<name>A0A7V4U287_CALAY</name>
<dbReference type="Gene3D" id="1.10.1740.10">
    <property type="match status" value="1"/>
</dbReference>
<evidence type="ECO:0000313" key="8">
    <source>
        <dbReference type="EMBL" id="HGY56293.1"/>
    </source>
</evidence>
<protein>
    <submittedName>
        <fullName evidence="8">Sigma-70 family RNA polymerase sigma factor</fullName>
    </submittedName>
</protein>
<evidence type="ECO:0000259" key="7">
    <source>
        <dbReference type="Pfam" id="PF08281"/>
    </source>
</evidence>
<dbReference type="Pfam" id="PF08281">
    <property type="entry name" value="Sigma70_r4_2"/>
    <property type="match status" value="1"/>
</dbReference>
<evidence type="ECO:0000256" key="4">
    <source>
        <dbReference type="ARBA" id="ARBA00023125"/>
    </source>
</evidence>
<evidence type="ECO:0000256" key="3">
    <source>
        <dbReference type="ARBA" id="ARBA00023082"/>
    </source>
</evidence>
<dbReference type="NCBIfam" id="TIGR02937">
    <property type="entry name" value="sigma70-ECF"/>
    <property type="match status" value="1"/>
</dbReference>
<dbReference type="GO" id="GO:0006352">
    <property type="term" value="P:DNA-templated transcription initiation"/>
    <property type="evidence" value="ECO:0007669"/>
    <property type="project" value="InterPro"/>
</dbReference>